<evidence type="ECO:0000313" key="2">
    <source>
        <dbReference type="EMBL" id="RZC53822.1"/>
    </source>
</evidence>
<feature type="transmembrane region" description="Helical" evidence="1">
    <location>
        <begin position="6"/>
        <end position="26"/>
    </location>
</feature>
<protein>
    <submittedName>
        <fullName evidence="2">Uncharacterized protein</fullName>
    </submittedName>
</protein>
<feature type="transmembrane region" description="Helical" evidence="1">
    <location>
        <begin position="38"/>
        <end position="59"/>
    </location>
</feature>
<sequence length="107" mass="11993">VLGCFPIHFATIGGAAFIGYLQLEFYGRKQAAQLLHTVMHAIAMSKSVVCASTVLWLTMDWTSDVLAIFNLKVLEQLDAHRRNGCYRLSNLHQIVIVSSMKNEDLKL</sequence>
<reference evidence="2 3" key="1">
    <citation type="journal article" date="2018" name="Science">
        <title>The opium poppy genome and morphinan production.</title>
        <authorList>
            <person name="Guo L."/>
            <person name="Winzer T."/>
            <person name="Yang X."/>
            <person name="Li Y."/>
            <person name="Ning Z."/>
            <person name="He Z."/>
            <person name="Teodor R."/>
            <person name="Lu Y."/>
            <person name="Bowser T.A."/>
            <person name="Graham I.A."/>
            <person name="Ye K."/>
        </authorList>
    </citation>
    <scope>NUCLEOTIDE SEQUENCE [LARGE SCALE GENOMIC DNA]</scope>
    <source>
        <strain evidence="3">cv. HN1</strain>
        <tissue evidence="2">Leaves</tissue>
    </source>
</reference>
<evidence type="ECO:0000313" key="3">
    <source>
        <dbReference type="Proteomes" id="UP000316621"/>
    </source>
</evidence>
<keyword evidence="1" id="KW-1133">Transmembrane helix</keyword>
<dbReference type="Proteomes" id="UP000316621">
    <property type="component" value="Chromosome 3"/>
</dbReference>
<keyword evidence="1" id="KW-0472">Membrane</keyword>
<evidence type="ECO:0000256" key="1">
    <source>
        <dbReference type="SAM" id="Phobius"/>
    </source>
</evidence>
<organism evidence="2 3">
    <name type="scientific">Papaver somniferum</name>
    <name type="common">Opium poppy</name>
    <dbReference type="NCBI Taxonomy" id="3469"/>
    <lineage>
        <taxon>Eukaryota</taxon>
        <taxon>Viridiplantae</taxon>
        <taxon>Streptophyta</taxon>
        <taxon>Embryophyta</taxon>
        <taxon>Tracheophyta</taxon>
        <taxon>Spermatophyta</taxon>
        <taxon>Magnoliopsida</taxon>
        <taxon>Ranunculales</taxon>
        <taxon>Papaveraceae</taxon>
        <taxon>Papaveroideae</taxon>
        <taxon>Papaver</taxon>
    </lineage>
</organism>
<dbReference type="EMBL" id="CM010717">
    <property type="protein sequence ID" value="RZC53822.1"/>
    <property type="molecule type" value="Genomic_DNA"/>
</dbReference>
<keyword evidence="1" id="KW-0812">Transmembrane</keyword>
<proteinExistence type="predicted"/>
<dbReference type="Gramene" id="RZC53822">
    <property type="protein sequence ID" value="RZC53822"/>
    <property type="gene ID" value="C5167_012678"/>
</dbReference>
<feature type="non-terminal residue" evidence="2">
    <location>
        <position position="1"/>
    </location>
</feature>
<name>A0A4Y7J1B2_PAPSO</name>
<gene>
    <name evidence="2" type="ORF">C5167_012678</name>
</gene>
<accession>A0A4Y7J1B2</accession>
<dbReference type="AlphaFoldDB" id="A0A4Y7J1B2"/>
<keyword evidence="3" id="KW-1185">Reference proteome</keyword>